<keyword evidence="3" id="KW-1185">Reference proteome</keyword>
<sequence>MRHDLRKAERLPLAGMAELVSGELRLAGNIIDISPKGIGLAVHRDDVQHLTPRLTWLCRVVAADLPAPVEFLVRAVRRKERGFGVEVGCAITVIDVKPLGLINAFRALYKARAASFRSAPLQSPA</sequence>
<feature type="domain" description="PilZ" evidence="1">
    <location>
        <begin position="5"/>
        <end position="102"/>
    </location>
</feature>
<organism evidence="2 3">
    <name type="scientific">Azospira restricta</name>
    <dbReference type="NCBI Taxonomy" id="404405"/>
    <lineage>
        <taxon>Bacteria</taxon>
        <taxon>Pseudomonadati</taxon>
        <taxon>Pseudomonadota</taxon>
        <taxon>Betaproteobacteria</taxon>
        <taxon>Rhodocyclales</taxon>
        <taxon>Rhodocyclaceae</taxon>
        <taxon>Azospira</taxon>
    </lineage>
</organism>
<accession>A0A974SPN0</accession>
<dbReference type="Pfam" id="PF07238">
    <property type="entry name" value="PilZ"/>
    <property type="match status" value="1"/>
</dbReference>
<dbReference type="InterPro" id="IPR009875">
    <property type="entry name" value="PilZ_domain"/>
</dbReference>
<reference evidence="2" key="1">
    <citation type="submission" date="2020-11" db="EMBL/GenBank/DDBJ databases">
        <title>Azospira restricta DSM 18626 genome sequence.</title>
        <authorList>
            <person name="Moe W.M."/>
        </authorList>
    </citation>
    <scope>NUCLEOTIDE SEQUENCE</scope>
    <source>
        <strain evidence="2">DSM 18626</strain>
    </source>
</reference>
<dbReference type="KEGG" id="ares:IWH25_01940"/>
<evidence type="ECO:0000259" key="1">
    <source>
        <dbReference type="Pfam" id="PF07238"/>
    </source>
</evidence>
<dbReference type="Gene3D" id="2.40.10.220">
    <property type="entry name" value="predicted glycosyltransferase like domains"/>
    <property type="match status" value="1"/>
</dbReference>
<protein>
    <submittedName>
        <fullName evidence="2">PilZ domain-containing protein</fullName>
    </submittedName>
</protein>
<evidence type="ECO:0000313" key="3">
    <source>
        <dbReference type="Proteomes" id="UP000663444"/>
    </source>
</evidence>
<dbReference type="AlphaFoldDB" id="A0A974SPN0"/>
<dbReference type="GO" id="GO:0035438">
    <property type="term" value="F:cyclic-di-GMP binding"/>
    <property type="evidence" value="ECO:0007669"/>
    <property type="project" value="InterPro"/>
</dbReference>
<dbReference type="Proteomes" id="UP000663444">
    <property type="component" value="Chromosome"/>
</dbReference>
<dbReference type="EMBL" id="CP064781">
    <property type="protein sequence ID" value="QRJ64142.1"/>
    <property type="molecule type" value="Genomic_DNA"/>
</dbReference>
<dbReference type="RefSeq" id="WP_203387680.1">
    <property type="nucleotide sequence ID" value="NZ_CP064781.1"/>
</dbReference>
<name>A0A974SPN0_9RHOO</name>
<dbReference type="SUPFAM" id="SSF141371">
    <property type="entry name" value="PilZ domain-like"/>
    <property type="match status" value="1"/>
</dbReference>
<proteinExistence type="predicted"/>
<gene>
    <name evidence="2" type="ORF">IWH25_01940</name>
</gene>
<evidence type="ECO:0000313" key="2">
    <source>
        <dbReference type="EMBL" id="QRJ64142.1"/>
    </source>
</evidence>